<organism evidence="2">
    <name type="scientific">Parabacteroides goldsteinii</name>
    <dbReference type="NCBI Taxonomy" id="328812"/>
    <lineage>
        <taxon>Bacteria</taxon>
        <taxon>Pseudomonadati</taxon>
        <taxon>Bacteroidota</taxon>
        <taxon>Bacteroidia</taxon>
        <taxon>Bacteroidales</taxon>
        <taxon>Tannerellaceae</taxon>
        <taxon>Parabacteroides</taxon>
    </lineage>
</organism>
<comment type="caution">
    <text evidence="2">The sequence shown here is derived from an EMBL/GenBank/DDBJ whole genome shotgun (WGS) entry which is preliminary data.</text>
</comment>
<dbReference type="RefSeq" id="WP_010800998.1">
    <property type="nucleotide sequence ID" value="NZ_CAJLDJ010000020.1"/>
</dbReference>
<feature type="domain" description="IrrE N-terminal-like" evidence="1">
    <location>
        <begin position="36"/>
        <end position="161"/>
    </location>
</feature>
<reference evidence="2" key="1">
    <citation type="journal article" date="2019" name="Nat. Med.">
        <title>A library of human gut bacterial isolates paired with longitudinal multiomics data enables mechanistic microbiome research.</title>
        <authorList>
            <person name="Poyet M."/>
            <person name="Groussin M."/>
            <person name="Gibbons S.M."/>
            <person name="Avila-Pacheco J."/>
            <person name="Jiang X."/>
            <person name="Kearney S.M."/>
            <person name="Perrotta A.R."/>
            <person name="Berdy B."/>
            <person name="Zhao S."/>
            <person name="Lieberman T.D."/>
            <person name="Swanson P.K."/>
            <person name="Smith M."/>
            <person name="Roesemann S."/>
            <person name="Alexander J.E."/>
            <person name="Rich S.A."/>
            <person name="Livny J."/>
            <person name="Vlamakis H."/>
            <person name="Clish C."/>
            <person name="Bullock K."/>
            <person name="Deik A."/>
            <person name="Scott J."/>
            <person name="Pierce K.A."/>
            <person name="Xavier R.J."/>
            <person name="Alm E.J."/>
        </authorList>
    </citation>
    <scope>NUCLEOTIDE SEQUENCE</scope>
    <source>
        <strain evidence="2">BIOML-A4</strain>
    </source>
</reference>
<name>A0A6G1ZIQ4_9BACT</name>
<accession>A0A6G1ZIQ4</accession>
<gene>
    <name evidence="2" type="ORF">GKE01_19570</name>
</gene>
<evidence type="ECO:0000259" key="1">
    <source>
        <dbReference type="Pfam" id="PF06114"/>
    </source>
</evidence>
<evidence type="ECO:0000313" key="2">
    <source>
        <dbReference type="EMBL" id="MRY13648.1"/>
    </source>
</evidence>
<dbReference type="Pfam" id="PF06114">
    <property type="entry name" value="Peptidase_M78"/>
    <property type="match status" value="1"/>
</dbReference>
<dbReference type="AlphaFoldDB" id="A0A6G1ZIQ4"/>
<dbReference type="PANTHER" id="PTHR43236:SF1">
    <property type="entry name" value="BLL7220 PROTEIN"/>
    <property type="match status" value="1"/>
</dbReference>
<dbReference type="InterPro" id="IPR010359">
    <property type="entry name" value="IrrE_HExxH"/>
</dbReference>
<dbReference type="EMBL" id="WKLP01000033">
    <property type="protein sequence ID" value="MRY13648.1"/>
    <property type="molecule type" value="Genomic_DNA"/>
</dbReference>
<sequence>MKPNKFIIEKQVSEFRTDNGLSSSEPITLRSLLLKLNILTIFRPLSENFSGMCLKDSSEHRFMLINSNQPQGRQHFTIAHELYHLYIEDKPTPHKCNPGYGSKNLTEQCADMFASSLLMPEAGICQLIPETELKTKNISIATVLKLEHYFSVSRQALLYRLLNIGLIAESTRSKLAEAGVKYSARCFGYDTALYEPANEGLVIGDFGEKARHLFEQEKISESHYIELLHKININGTEENEDSTRR</sequence>
<proteinExistence type="predicted"/>
<dbReference type="InterPro" id="IPR052345">
    <property type="entry name" value="Rad_response_metalloprotease"/>
</dbReference>
<dbReference type="PANTHER" id="PTHR43236">
    <property type="entry name" value="ANTITOXIN HIGA1"/>
    <property type="match status" value="1"/>
</dbReference>
<protein>
    <submittedName>
        <fullName evidence="2">ImmA/IrrE family metallo-endopeptidase</fullName>
    </submittedName>
</protein>
<dbReference type="Gene3D" id="1.10.10.2910">
    <property type="match status" value="1"/>
</dbReference>